<keyword evidence="3" id="KW-0472">Membrane</keyword>
<feature type="coiled-coil region" evidence="1">
    <location>
        <begin position="251"/>
        <end position="278"/>
    </location>
</feature>
<keyword evidence="3" id="KW-1133">Transmembrane helix</keyword>
<dbReference type="AlphaFoldDB" id="A0AA36G899"/>
<organism evidence="4 5">
    <name type="scientific">Mesorhabditis spiculigera</name>
    <dbReference type="NCBI Taxonomy" id="96644"/>
    <lineage>
        <taxon>Eukaryota</taxon>
        <taxon>Metazoa</taxon>
        <taxon>Ecdysozoa</taxon>
        <taxon>Nematoda</taxon>
        <taxon>Chromadorea</taxon>
        <taxon>Rhabditida</taxon>
        <taxon>Rhabditina</taxon>
        <taxon>Rhabditomorpha</taxon>
        <taxon>Rhabditoidea</taxon>
        <taxon>Rhabditidae</taxon>
        <taxon>Mesorhabditinae</taxon>
        <taxon>Mesorhabditis</taxon>
    </lineage>
</organism>
<feature type="compositionally biased region" description="Basic residues" evidence="2">
    <location>
        <begin position="58"/>
        <end position="69"/>
    </location>
</feature>
<proteinExistence type="predicted"/>
<accession>A0AA36G899</accession>
<feature type="non-terminal residue" evidence="4">
    <location>
        <position position="745"/>
    </location>
</feature>
<protein>
    <submittedName>
        <fullName evidence="4">Uncharacterized protein</fullName>
    </submittedName>
</protein>
<gene>
    <name evidence="4" type="ORF">MSPICULIGERA_LOCUS17524</name>
</gene>
<evidence type="ECO:0000313" key="4">
    <source>
        <dbReference type="EMBL" id="CAJ0579301.1"/>
    </source>
</evidence>
<evidence type="ECO:0000256" key="3">
    <source>
        <dbReference type="SAM" id="Phobius"/>
    </source>
</evidence>
<feature type="transmembrane region" description="Helical" evidence="3">
    <location>
        <begin position="12"/>
        <end position="31"/>
    </location>
</feature>
<keyword evidence="5" id="KW-1185">Reference proteome</keyword>
<feature type="coiled-coil region" evidence="1">
    <location>
        <begin position="376"/>
        <end position="410"/>
    </location>
</feature>
<dbReference type="EMBL" id="CATQJA010002656">
    <property type="protein sequence ID" value="CAJ0579301.1"/>
    <property type="molecule type" value="Genomic_DNA"/>
</dbReference>
<sequence>MFQDLNMILDPVNLGVLALVFLAALFFCYFARQGSDDGKYEKLAKASSRILVEKKGAGKGKSFKSKKENKKNEKRTPEVRAAARLVEVVDVAVPELVEMPVKKPEKPNEMPAVVSEPVVPPAVKEPTKVEEVAVKVPQPEPETRSKKKASKKEKGAAAAPVAEQTAAVSIKPTEEPTNAPDASVTPAPTKPVEDVKPKAPKKKIPTMAEMNEHTLLSRLSQLDDLEPVYVEFLTRYFNDINDNAAKSAISIGALEQKVADATAKADQQTKERKAAQKDCAEQKVVTSELVKKIASLEEEAITSRRLLADYKLKDAAYVEIQTKYGECTSELTAFKQNDANQKRQIQKLQHDLEGNQHQLGAAIVEMKNLRAAVVVGEKAQKDLVQVRADLAEKNEKLSKLTIEFEEIQLLARDAVANQEPLRAGFPIFNLDYGTGGASESIANDSHAMSEIEKEMAEKESAWMIERIDLQDIIMRLQQQISEERAHWEQEQPQNLPEDSAEVLELRKKIVALEYANENSGIVRLENDVLKGTIDNLKVEIERSKELWAKNVADAEMQFASAAGEIAELKKINADLAGSTPSLSNDELARLRHEKEHLLAKNEELRARNQTLAGHLIELQKCSMRDIPPVVSVPQGPPGLPSKCDNLQMAPASGPAAISPPPLSADSTISSDSTPLNTVVPVLWSDPGAVKSDNPDPVMLPLLKSAASSPSSASLNALAKFEQLWDAHSSRVEETAAQLEKQLSDH</sequence>
<reference evidence="4" key="1">
    <citation type="submission" date="2023-06" db="EMBL/GenBank/DDBJ databases">
        <authorList>
            <person name="Delattre M."/>
        </authorList>
    </citation>
    <scope>NUCLEOTIDE SEQUENCE</scope>
    <source>
        <strain evidence="4">AF72</strain>
    </source>
</reference>
<comment type="caution">
    <text evidence="4">The sequence shown here is derived from an EMBL/GenBank/DDBJ whole genome shotgun (WGS) entry which is preliminary data.</text>
</comment>
<feature type="region of interest" description="Disordered" evidence="2">
    <location>
        <begin position="135"/>
        <end position="200"/>
    </location>
</feature>
<dbReference type="Proteomes" id="UP001177023">
    <property type="component" value="Unassembled WGS sequence"/>
</dbReference>
<evidence type="ECO:0000313" key="5">
    <source>
        <dbReference type="Proteomes" id="UP001177023"/>
    </source>
</evidence>
<feature type="region of interest" description="Disordered" evidence="2">
    <location>
        <begin position="58"/>
        <end position="77"/>
    </location>
</feature>
<keyword evidence="1" id="KW-0175">Coiled coil</keyword>
<name>A0AA36G899_9BILA</name>
<feature type="compositionally biased region" description="Low complexity" evidence="2">
    <location>
        <begin position="156"/>
        <end position="167"/>
    </location>
</feature>
<keyword evidence="3" id="KW-0812">Transmembrane</keyword>
<evidence type="ECO:0000256" key="1">
    <source>
        <dbReference type="SAM" id="Coils"/>
    </source>
</evidence>
<evidence type="ECO:0000256" key="2">
    <source>
        <dbReference type="SAM" id="MobiDB-lite"/>
    </source>
</evidence>